<dbReference type="Proteomes" id="UP001297540">
    <property type="component" value="Chromosome"/>
</dbReference>
<dbReference type="RefSeq" id="WP_003090901.1">
    <property type="nucleotide sequence ID" value="NZ_AP014622.1"/>
</dbReference>
<sequence>MSISEELGRNLVQLAQRWLKRPLTSEEHEQLRQFQLGLGNDASSDPAVHARQQAEQVIENGRQRSEGSIRQILQNVQQASTQALRAQDSGEQAILEAVNAAGSLAELRPGHLQSGQASANQLVMSQIADRLANLVKSEVRLCFEQNFGSLKQQLENAIAIFNQSNHNTSAPPPDKPDPPAA</sequence>
<dbReference type="EMBL" id="CP136986">
    <property type="protein sequence ID" value="WOS80410.1"/>
    <property type="molecule type" value="Genomic_DNA"/>
</dbReference>
<dbReference type="Proteomes" id="UP000433532">
    <property type="component" value="Unassembled WGS sequence"/>
</dbReference>
<evidence type="ECO:0008006" key="4">
    <source>
        <dbReference type="Google" id="ProtNLM"/>
    </source>
</evidence>
<gene>
    <name evidence="1" type="ORF">GNQ48_31500</name>
    <name evidence="2" type="ORF">L4V69_15035</name>
</gene>
<dbReference type="EMBL" id="WOAD01000063">
    <property type="protein sequence ID" value="MUI39509.1"/>
    <property type="molecule type" value="Genomic_DNA"/>
</dbReference>
<proteinExistence type="predicted"/>
<accession>A0A071LCS2</accession>
<dbReference type="KEGG" id="paeb:NCGM1900_3590"/>
<evidence type="ECO:0000313" key="3">
    <source>
        <dbReference type="Proteomes" id="UP000433532"/>
    </source>
</evidence>
<organism evidence="1 3">
    <name type="scientific">Pseudomonas aeruginosa</name>
    <dbReference type="NCBI Taxonomy" id="287"/>
    <lineage>
        <taxon>Bacteria</taxon>
        <taxon>Pseudomonadati</taxon>
        <taxon>Pseudomonadota</taxon>
        <taxon>Gammaproteobacteria</taxon>
        <taxon>Pseudomonadales</taxon>
        <taxon>Pseudomonadaceae</taxon>
        <taxon>Pseudomonas</taxon>
    </lineage>
</organism>
<evidence type="ECO:0000313" key="1">
    <source>
        <dbReference type="EMBL" id="MUI39509.1"/>
    </source>
</evidence>
<protein>
    <recommendedName>
        <fullName evidence="4">Mu-like prophage I protein</fullName>
    </recommendedName>
</protein>
<evidence type="ECO:0000313" key="2">
    <source>
        <dbReference type="EMBL" id="WOS80410.1"/>
    </source>
</evidence>
<dbReference type="AlphaFoldDB" id="A0A071LCS2"/>
<reference evidence="2" key="2">
    <citation type="submission" date="2023-06" db="EMBL/GenBank/DDBJ databases">
        <authorList>
            <consortium name="Clinical and Environmental Microbiology Branch: Whole genome sequencing antimicrobial resistance pathogens in the healthcare setting"/>
        </authorList>
    </citation>
    <scope>NUCLEOTIDE SEQUENCE</scope>
    <source>
        <strain evidence="2">2021CK-01020</strain>
    </source>
</reference>
<reference evidence="2" key="3">
    <citation type="submission" date="2023-10" db="EMBL/GenBank/DDBJ databases">
        <title>Pathogen: clinical or host-associated sample.</title>
        <authorList>
            <person name="Hergert J."/>
            <person name="Casey R."/>
            <person name="Wagner J."/>
            <person name="Young E.L."/>
            <person name="Oakeson K.F."/>
        </authorList>
    </citation>
    <scope>NUCLEOTIDE SEQUENCE</scope>
    <source>
        <strain evidence="2">2021CK-01020</strain>
    </source>
</reference>
<reference evidence="1 3" key="1">
    <citation type="submission" date="2019-11" db="EMBL/GenBank/DDBJ databases">
        <title>Genomes of ocular Pseudomonas aeruginosa isolates.</title>
        <authorList>
            <person name="Khan M."/>
            <person name="Rice S.A."/>
            <person name="Willcox M.D.P."/>
            <person name="Stapleton F."/>
        </authorList>
    </citation>
    <scope>NUCLEOTIDE SEQUENCE [LARGE SCALE GENOMIC DNA]</scope>
    <source>
        <strain evidence="1 3">PA221</strain>
    </source>
</reference>
<name>A0A071LCS2_PSEAI</name>